<evidence type="ECO:0000313" key="2">
    <source>
        <dbReference type="Proteomes" id="UP000199081"/>
    </source>
</evidence>
<name>A0A1H7IG75_9LACT</name>
<reference evidence="2" key="1">
    <citation type="submission" date="2016-10" db="EMBL/GenBank/DDBJ databases">
        <authorList>
            <person name="Varghese N."/>
            <person name="Submissions S."/>
        </authorList>
    </citation>
    <scope>NUCLEOTIDE SEQUENCE [LARGE SCALE GENOMIC DNA]</scope>
    <source>
        <strain evidence="2">DSM 19183</strain>
    </source>
</reference>
<keyword evidence="2" id="KW-1185">Reference proteome</keyword>
<gene>
    <name evidence="1" type="ORF">SAMN04488099_104124</name>
</gene>
<protein>
    <submittedName>
        <fullName evidence="1">Uncharacterized protein</fullName>
    </submittedName>
</protein>
<evidence type="ECO:0000313" key="1">
    <source>
        <dbReference type="EMBL" id="SEK61506.1"/>
    </source>
</evidence>
<sequence length="88" mass="10512">MEVTLKINEDLVREEVKRQTQEALLEINELWYVTASTLRKKMDMGASTLEEILSDPRMKEIMIKRDGGKRWYPVKEAKEVIREIMNEW</sequence>
<dbReference type="Proteomes" id="UP000199081">
    <property type="component" value="Unassembled WGS sequence"/>
</dbReference>
<dbReference type="AlphaFoldDB" id="A0A1H7IG75"/>
<dbReference type="EMBL" id="FNZU01000004">
    <property type="protein sequence ID" value="SEK61506.1"/>
    <property type="molecule type" value="Genomic_DNA"/>
</dbReference>
<dbReference type="RefSeq" id="WP_091479733.1">
    <property type="nucleotide sequence ID" value="NZ_BJYC01000004.1"/>
</dbReference>
<proteinExistence type="predicted"/>
<accession>A0A1H7IG75</accession>
<dbReference type="STRING" id="426702.SAMN04488099_104124"/>
<dbReference type="OrthoDB" id="2168355at2"/>
<organism evidence="1 2">
    <name type="scientific">Alkalibacterium pelagium</name>
    <dbReference type="NCBI Taxonomy" id="426702"/>
    <lineage>
        <taxon>Bacteria</taxon>
        <taxon>Bacillati</taxon>
        <taxon>Bacillota</taxon>
        <taxon>Bacilli</taxon>
        <taxon>Lactobacillales</taxon>
        <taxon>Carnobacteriaceae</taxon>
        <taxon>Alkalibacterium</taxon>
    </lineage>
</organism>